<keyword evidence="5" id="KW-0472">Membrane</keyword>
<comment type="caution">
    <text evidence="12">The sequence shown here is derived from an EMBL/GenBank/DDBJ whole genome shotgun (WGS) entry which is preliminary data.</text>
</comment>
<evidence type="ECO:0000256" key="9">
    <source>
        <dbReference type="PROSITE-ProRule" id="PRU01356"/>
    </source>
</evidence>
<dbReference type="SMART" id="SM00747">
    <property type="entry name" value="CFEM"/>
    <property type="match status" value="1"/>
</dbReference>
<dbReference type="GO" id="GO:0098552">
    <property type="term" value="C:side of membrane"/>
    <property type="evidence" value="ECO:0007669"/>
    <property type="project" value="UniProtKB-KW"/>
</dbReference>
<proteinExistence type="inferred from homology"/>
<evidence type="ECO:0000256" key="1">
    <source>
        <dbReference type="ARBA" id="ARBA00004589"/>
    </source>
</evidence>
<keyword evidence="4" id="KW-0964">Secreted</keyword>
<feature type="domain" description="CFEM" evidence="11">
    <location>
        <begin position="1"/>
        <end position="82"/>
    </location>
</feature>
<dbReference type="GO" id="GO:0046872">
    <property type="term" value="F:metal ion binding"/>
    <property type="evidence" value="ECO:0007669"/>
    <property type="project" value="UniProtKB-UniRule"/>
</dbReference>
<keyword evidence="5" id="KW-0325">Glycoprotein</keyword>
<protein>
    <recommendedName>
        <fullName evidence="11">CFEM domain-containing protein</fullName>
    </recommendedName>
</protein>
<keyword evidence="13" id="KW-1185">Reference proteome</keyword>
<dbReference type="Proteomes" id="UP000053831">
    <property type="component" value="Unassembled WGS sequence"/>
</dbReference>
<keyword evidence="8" id="KW-0449">Lipoprotein</keyword>
<keyword evidence="5" id="KW-0336">GPI-anchor</keyword>
<dbReference type="GO" id="GO:0005576">
    <property type="term" value="C:extracellular region"/>
    <property type="evidence" value="ECO:0007669"/>
    <property type="project" value="UniProtKB-SubCell"/>
</dbReference>
<keyword evidence="9" id="KW-0479">Metal-binding</keyword>
<comment type="similarity">
    <text evidence="3">Belongs to the RBT5 family.</text>
</comment>
<organism evidence="12 13">
    <name type="scientific">Escovopsis weberi</name>
    <dbReference type="NCBI Taxonomy" id="150374"/>
    <lineage>
        <taxon>Eukaryota</taxon>
        <taxon>Fungi</taxon>
        <taxon>Dikarya</taxon>
        <taxon>Ascomycota</taxon>
        <taxon>Pezizomycotina</taxon>
        <taxon>Sordariomycetes</taxon>
        <taxon>Hypocreomycetidae</taxon>
        <taxon>Hypocreales</taxon>
        <taxon>Hypocreaceae</taxon>
        <taxon>Escovopsis</taxon>
    </lineage>
</organism>
<keyword evidence="9" id="KW-0408">Iron</keyword>
<evidence type="ECO:0000256" key="5">
    <source>
        <dbReference type="ARBA" id="ARBA00022622"/>
    </source>
</evidence>
<feature type="binding site" description="axial binding residue" evidence="9">
    <location>
        <position position="42"/>
    </location>
    <ligand>
        <name>heme</name>
        <dbReference type="ChEBI" id="CHEBI:30413"/>
    </ligand>
    <ligandPart>
        <name>Fe</name>
        <dbReference type="ChEBI" id="CHEBI:18248"/>
    </ligandPart>
</feature>
<sequence length="82" mass="8754">MKSALVIISALGMALAQFPGVPKCAIDCLIPIIPISGCTEKDIPCLCRNVGKLQDAIVPCVLKACKPDEIQKAKEVMVEKCK</sequence>
<feature type="signal peptide" evidence="10">
    <location>
        <begin position="1"/>
        <end position="16"/>
    </location>
</feature>
<feature type="disulfide bond" evidence="9">
    <location>
        <begin position="38"/>
        <end position="45"/>
    </location>
</feature>
<gene>
    <name evidence="12" type="ORF">ESCO_000678</name>
</gene>
<evidence type="ECO:0000313" key="12">
    <source>
        <dbReference type="EMBL" id="KOS18849.1"/>
    </source>
</evidence>
<feature type="chain" id="PRO_5005839300" description="CFEM domain-containing protein" evidence="10">
    <location>
        <begin position="17"/>
        <end position="82"/>
    </location>
</feature>
<dbReference type="AlphaFoldDB" id="A0A0M9VTI9"/>
<evidence type="ECO:0000256" key="7">
    <source>
        <dbReference type="ARBA" id="ARBA00023157"/>
    </source>
</evidence>
<name>A0A0M9VTI9_ESCWE</name>
<keyword evidence="6 10" id="KW-0732">Signal</keyword>
<evidence type="ECO:0000313" key="13">
    <source>
        <dbReference type="Proteomes" id="UP000053831"/>
    </source>
</evidence>
<dbReference type="PROSITE" id="PS52012">
    <property type="entry name" value="CFEM"/>
    <property type="match status" value="1"/>
</dbReference>
<dbReference type="Pfam" id="PF05730">
    <property type="entry name" value="CFEM"/>
    <property type="match status" value="1"/>
</dbReference>
<evidence type="ECO:0000256" key="2">
    <source>
        <dbReference type="ARBA" id="ARBA00004613"/>
    </source>
</evidence>
<dbReference type="EMBL" id="LGSR01000020">
    <property type="protein sequence ID" value="KOS18849.1"/>
    <property type="molecule type" value="Genomic_DNA"/>
</dbReference>
<dbReference type="InterPro" id="IPR008427">
    <property type="entry name" value="Extracellular_membr_CFEM_dom"/>
</dbReference>
<keyword evidence="7 9" id="KW-1015">Disulfide bond</keyword>
<dbReference type="OrthoDB" id="3767534at2759"/>
<evidence type="ECO:0000256" key="3">
    <source>
        <dbReference type="ARBA" id="ARBA00010031"/>
    </source>
</evidence>
<evidence type="ECO:0000256" key="6">
    <source>
        <dbReference type="ARBA" id="ARBA00022729"/>
    </source>
</evidence>
<comment type="caution">
    <text evidence="9">Lacks conserved residue(s) required for the propagation of feature annotation.</text>
</comment>
<evidence type="ECO:0000256" key="4">
    <source>
        <dbReference type="ARBA" id="ARBA00022525"/>
    </source>
</evidence>
<reference evidence="12 13" key="1">
    <citation type="submission" date="2015-07" db="EMBL/GenBank/DDBJ databases">
        <title>The genome of the fungus Escovopsis weberi, a specialized disease agent of ant agriculture.</title>
        <authorList>
            <person name="de Man T.J."/>
            <person name="Stajich J.E."/>
            <person name="Kubicek C.P."/>
            <person name="Chenthamara K."/>
            <person name="Atanasova L."/>
            <person name="Druzhinina I.S."/>
            <person name="Birnbaum S."/>
            <person name="Barribeau S.M."/>
            <person name="Teiling C."/>
            <person name="Suen G."/>
            <person name="Currie C."/>
            <person name="Gerardo N.M."/>
        </authorList>
    </citation>
    <scope>NUCLEOTIDE SEQUENCE [LARGE SCALE GENOMIC DNA]</scope>
</reference>
<evidence type="ECO:0000256" key="10">
    <source>
        <dbReference type="SAM" id="SignalP"/>
    </source>
</evidence>
<comment type="subcellular location">
    <subcellularLocation>
        <location evidence="1">Membrane</location>
        <topology evidence="1">Lipid-anchor</topology>
        <topology evidence="1">GPI-anchor</topology>
    </subcellularLocation>
    <subcellularLocation>
        <location evidence="2">Secreted</location>
    </subcellularLocation>
</comment>
<evidence type="ECO:0000259" key="11">
    <source>
        <dbReference type="PROSITE" id="PS52012"/>
    </source>
</evidence>
<evidence type="ECO:0000256" key="8">
    <source>
        <dbReference type="ARBA" id="ARBA00023288"/>
    </source>
</evidence>
<accession>A0A0M9VTI9</accession>
<keyword evidence="9" id="KW-0349">Heme</keyword>